<comment type="caution">
    <text evidence="7">The sequence shown here is derived from an EMBL/GenBank/DDBJ whole genome shotgun (WGS) entry which is preliminary data.</text>
</comment>
<dbReference type="PANTHER" id="PTHR43133:SF63">
    <property type="entry name" value="RNA POLYMERASE SIGMA FACTOR FECI-RELATED"/>
    <property type="match status" value="1"/>
</dbReference>
<dbReference type="InterPro" id="IPR036388">
    <property type="entry name" value="WH-like_DNA-bd_sf"/>
</dbReference>
<proteinExistence type="inferred from homology"/>
<dbReference type="InterPro" id="IPR013324">
    <property type="entry name" value="RNA_pol_sigma_r3/r4-like"/>
</dbReference>
<sequence>MPSVDAPLHAAVSELYQHHHGWLQGWLRRRLGCHEQAADLAQDTFTRLLGSRRVLDAREPRAYLTTVAKGLMINWFQRQSLERAYLEALANLPEELAPSPEQRYLVLETLHEVDALLARLPEPVRQAFLLAQIEGLKYEAIAERLGVSLGSVKRYMQQAFRHCLELME</sequence>
<dbReference type="GO" id="GO:0016987">
    <property type="term" value="F:sigma factor activity"/>
    <property type="evidence" value="ECO:0007669"/>
    <property type="project" value="UniProtKB-KW"/>
</dbReference>
<dbReference type="GO" id="GO:0003677">
    <property type="term" value="F:DNA binding"/>
    <property type="evidence" value="ECO:0007669"/>
    <property type="project" value="InterPro"/>
</dbReference>
<dbReference type="InterPro" id="IPR039425">
    <property type="entry name" value="RNA_pol_sigma-70-like"/>
</dbReference>
<comment type="similarity">
    <text evidence="1">Belongs to the sigma-70 factor family. ECF subfamily.</text>
</comment>
<dbReference type="NCBIfam" id="NF009180">
    <property type="entry name" value="PRK12528.1"/>
    <property type="match status" value="1"/>
</dbReference>
<dbReference type="Pfam" id="PF04542">
    <property type="entry name" value="Sigma70_r2"/>
    <property type="match status" value="1"/>
</dbReference>
<dbReference type="FunFam" id="1.10.10.10:FF:000427">
    <property type="entry name" value="RNA polymerase sigma factor"/>
    <property type="match status" value="1"/>
</dbReference>
<dbReference type="InterPro" id="IPR007627">
    <property type="entry name" value="RNA_pol_sigma70_r2"/>
</dbReference>
<dbReference type="SUPFAM" id="SSF88946">
    <property type="entry name" value="Sigma2 domain of RNA polymerase sigma factors"/>
    <property type="match status" value="1"/>
</dbReference>
<gene>
    <name evidence="7" type="ORF">FEA48_28470</name>
</gene>
<dbReference type="Gene3D" id="1.10.10.10">
    <property type="entry name" value="Winged helix-like DNA-binding domain superfamily/Winged helix DNA-binding domain"/>
    <property type="match status" value="1"/>
</dbReference>
<dbReference type="InterPro" id="IPR013325">
    <property type="entry name" value="RNA_pol_sigma_r2"/>
</dbReference>
<evidence type="ECO:0000313" key="8">
    <source>
        <dbReference type="Proteomes" id="UP000307510"/>
    </source>
</evidence>
<dbReference type="FunFam" id="1.10.1740.10:FF:000009">
    <property type="entry name" value="RNA polymerase sigma factor"/>
    <property type="match status" value="1"/>
</dbReference>
<dbReference type="NCBIfam" id="TIGR02937">
    <property type="entry name" value="sigma70-ECF"/>
    <property type="match status" value="1"/>
</dbReference>
<keyword evidence="3" id="KW-0731">Sigma factor</keyword>
<evidence type="ECO:0000256" key="1">
    <source>
        <dbReference type="ARBA" id="ARBA00010641"/>
    </source>
</evidence>
<dbReference type="InterPro" id="IPR013249">
    <property type="entry name" value="RNA_pol_sigma70_r4_t2"/>
</dbReference>
<keyword evidence="2" id="KW-0805">Transcription regulation</keyword>
<reference evidence="7 8" key="1">
    <citation type="submission" date="2019-05" db="EMBL/GenBank/DDBJ databases">
        <authorList>
            <person name="Moore K."/>
            <person name="O'Neill P."/>
            <person name="Farbos A."/>
            <person name="Studholme D.J."/>
        </authorList>
    </citation>
    <scope>NUCLEOTIDE SEQUENCE [LARGE SCALE GENOMIC DNA]</scope>
    <source>
        <strain evidence="7 8">DSM 9128</strain>
    </source>
</reference>
<dbReference type="GO" id="GO:0006352">
    <property type="term" value="P:DNA-templated transcription initiation"/>
    <property type="evidence" value="ECO:0007669"/>
    <property type="project" value="InterPro"/>
</dbReference>
<dbReference type="InterPro" id="IPR014284">
    <property type="entry name" value="RNA_pol_sigma-70_dom"/>
</dbReference>
<evidence type="ECO:0000313" key="7">
    <source>
        <dbReference type="EMBL" id="TLP69787.1"/>
    </source>
</evidence>
<evidence type="ECO:0000256" key="4">
    <source>
        <dbReference type="ARBA" id="ARBA00023163"/>
    </source>
</evidence>
<dbReference type="PANTHER" id="PTHR43133">
    <property type="entry name" value="RNA POLYMERASE ECF-TYPE SIGMA FACTO"/>
    <property type="match status" value="1"/>
</dbReference>
<dbReference type="Gene3D" id="1.10.1740.10">
    <property type="match status" value="1"/>
</dbReference>
<protein>
    <submittedName>
        <fullName evidence="7">Sigma-70 family RNA polymerase sigma factor</fullName>
    </submittedName>
</protein>
<evidence type="ECO:0000259" key="5">
    <source>
        <dbReference type="Pfam" id="PF04542"/>
    </source>
</evidence>
<dbReference type="AlphaFoldDB" id="A0A5R8ZVM2"/>
<dbReference type="EMBL" id="VASG01000010">
    <property type="protein sequence ID" value="TLP69787.1"/>
    <property type="molecule type" value="Genomic_DNA"/>
</dbReference>
<dbReference type="Pfam" id="PF08281">
    <property type="entry name" value="Sigma70_r4_2"/>
    <property type="match status" value="1"/>
</dbReference>
<keyword evidence="4" id="KW-0804">Transcription</keyword>
<dbReference type="Proteomes" id="UP000307510">
    <property type="component" value="Unassembled WGS sequence"/>
</dbReference>
<evidence type="ECO:0000256" key="3">
    <source>
        <dbReference type="ARBA" id="ARBA00023082"/>
    </source>
</evidence>
<evidence type="ECO:0000256" key="2">
    <source>
        <dbReference type="ARBA" id="ARBA00023015"/>
    </source>
</evidence>
<name>A0A5R8ZVM2_PSENT</name>
<dbReference type="SUPFAM" id="SSF88659">
    <property type="entry name" value="Sigma3 and sigma4 domains of RNA polymerase sigma factors"/>
    <property type="match status" value="1"/>
</dbReference>
<reference evidence="8" key="2">
    <citation type="submission" date="2019-06" db="EMBL/GenBank/DDBJ databases">
        <title>AzeR, a transcriptional regulator that responds to azelaic acid in Pseudomonas nitroreducens.</title>
        <authorList>
            <person name="Bez C."/>
            <person name="Javvadi S.G."/>
            <person name="Bertani I."/>
            <person name="Devescovi G."/>
            <person name="Studholme D.J."/>
            <person name="Geller A."/>
            <person name="Levy A."/>
            <person name="Venturi V."/>
        </authorList>
    </citation>
    <scope>NUCLEOTIDE SEQUENCE [LARGE SCALE GENOMIC DNA]</scope>
    <source>
        <strain evidence="8">DSM 9128</strain>
    </source>
</reference>
<dbReference type="RefSeq" id="WP_138216806.1">
    <property type="nucleotide sequence ID" value="NZ_VASG01000010.1"/>
</dbReference>
<organism evidence="7 8">
    <name type="scientific">Pseudomonas nitroreducens</name>
    <dbReference type="NCBI Taxonomy" id="46680"/>
    <lineage>
        <taxon>Bacteria</taxon>
        <taxon>Pseudomonadati</taxon>
        <taxon>Pseudomonadota</taxon>
        <taxon>Gammaproteobacteria</taxon>
        <taxon>Pseudomonadales</taxon>
        <taxon>Pseudomonadaceae</taxon>
        <taxon>Pseudomonas</taxon>
    </lineage>
</organism>
<feature type="domain" description="RNA polymerase sigma-70 region 2" evidence="5">
    <location>
        <begin position="15"/>
        <end position="80"/>
    </location>
</feature>
<feature type="domain" description="RNA polymerase sigma factor 70 region 4 type 2" evidence="6">
    <location>
        <begin position="111"/>
        <end position="163"/>
    </location>
</feature>
<accession>A0A5R8ZVM2</accession>
<evidence type="ECO:0000259" key="6">
    <source>
        <dbReference type="Pfam" id="PF08281"/>
    </source>
</evidence>